<dbReference type="Proteomes" id="UP000123401">
    <property type="component" value="Genome"/>
</dbReference>
<name>A0A0S2LUN6_9VIRU</name>
<organism evidence="1 2">
    <name type="scientific">Rat stool-associated circular ssDNA virus</name>
    <dbReference type="NCBI Taxonomy" id="1699316"/>
    <lineage>
        <taxon>Viruses</taxon>
        <taxon>Monodnaviria</taxon>
        <taxon>Shotokuvirae</taxon>
        <taxon>Cressdnaviricota</taxon>
        <taxon>Arfiviricetes</taxon>
        <taxon>Cremevirales</taxon>
        <taxon>Smacoviridae</taxon>
        <taxon>Porprismacovirus</taxon>
        <taxon>Porprismacovirus ratas1</taxon>
    </lineage>
</organism>
<dbReference type="EMBL" id="KT945154">
    <property type="protein sequence ID" value="ALO65167.1"/>
    <property type="molecule type" value="Genomic_DNA"/>
</dbReference>
<reference evidence="1 2" key="1">
    <citation type="journal article" date="2015" name="PLoS ONE">
        <title>New Type of Papillomavirus and Novel Circular Single Stranded DNA Virus Discovered in Urban Rattus norvegicus Using Circular DNA Enrichment and Metagenomics.</title>
        <authorList>
            <person name="Hansen T.A."/>
            <person name="Fridholm H."/>
            <person name="Froslev T.G."/>
            <person name="Kjartansdottir K.R."/>
            <person name="Willerslev E."/>
            <person name="Nielsen L.P."/>
            <person name="Hansen A.J."/>
        </authorList>
    </citation>
    <scope>NUCLEOTIDE SEQUENCE [LARGE SCALE GENOMIC DNA]</scope>
    <source>
        <strain evidence="1">WRn_2012</strain>
    </source>
</reference>
<sequence>MLIMVELRPTGIRRTPCLRRLFLSLSRRPSSFTRRLRTFTPRITLRCMLSDMCLMTRPRRRTTSPLTICLVRWSMLLRISCGSRTISEKIFSPFIGACFGSHQERCPVAGNRPGGSGSSRPSACRTQ</sequence>
<accession>A0A0S2LUN6</accession>
<evidence type="ECO:0000313" key="1">
    <source>
        <dbReference type="EMBL" id="ALO65167.1"/>
    </source>
</evidence>
<proteinExistence type="predicted"/>
<protein>
    <submittedName>
        <fullName evidence="1">Uncharacterized protein</fullName>
    </submittedName>
</protein>
<evidence type="ECO:0000313" key="2">
    <source>
        <dbReference type="Proteomes" id="UP000123401"/>
    </source>
</evidence>